<dbReference type="GO" id="GO:0006412">
    <property type="term" value="P:translation"/>
    <property type="evidence" value="ECO:0007669"/>
    <property type="project" value="InterPro"/>
</dbReference>
<dbReference type="InterPro" id="IPR020568">
    <property type="entry name" value="Ribosomal_Su5_D2-typ_SF"/>
</dbReference>
<dbReference type="PANTHER" id="PTHR21569:SF1">
    <property type="entry name" value="SMALL RIBOSOMAL SUBUNIT PROTEIN US9M"/>
    <property type="match status" value="1"/>
</dbReference>
<comment type="caution">
    <text evidence="4">The sequence shown here is derived from an EMBL/GenBank/DDBJ whole genome shotgun (WGS) entry which is preliminary data.</text>
</comment>
<dbReference type="Proteomes" id="UP000286415">
    <property type="component" value="Unassembled WGS sequence"/>
</dbReference>
<keyword evidence="2 4" id="KW-0689">Ribosomal protein</keyword>
<name>A0A8T1M4G5_CLOSI</name>
<evidence type="ECO:0000256" key="1">
    <source>
        <dbReference type="ARBA" id="ARBA00005251"/>
    </source>
</evidence>
<accession>A0A8T1M4G5</accession>
<dbReference type="GO" id="GO:0005763">
    <property type="term" value="C:mitochondrial small ribosomal subunit"/>
    <property type="evidence" value="ECO:0007669"/>
    <property type="project" value="TreeGrafter"/>
</dbReference>
<proteinExistence type="inferred from homology"/>
<sequence length="383" mass="43878">MNGSILFRHVGRISSFLRPYSSDPGILSALDARPKSLKIQSSIKAYLKRANEYDTMLETEREEFERGRKYLAQIMGEDPETFTQDKIDESIRYLFPSGLFSHKARPKLKPPEEVFPKEKRLLCDATGRPQHDMFYTRHPNFYSVMNEAAYKLESLKMEYDRVYITKDANPLKTVAPLILVSTEWFTKPQLEKHLSEKITDTQYEQWLVLMNRITAQPLASMANSFISRFRAGQISVGATEKYPDPEIDPVTKQRFIKAYGQKRHCFAEATVYMPGSGQFTVNGKRLLERFPELGNREQIMFPLQLTKTLGQVDIVATVTETGTSSPANALRLAISRCLASLLPTEIGRQRLCVSGLLVQDDRFAERKNPGQKKARKKPIWKAR</sequence>
<dbReference type="Pfam" id="PF00380">
    <property type="entry name" value="Ribosomal_S9"/>
    <property type="match status" value="1"/>
</dbReference>
<keyword evidence="3" id="KW-0687">Ribonucleoprotein</keyword>
<dbReference type="AlphaFoldDB" id="A0A8T1M4G5"/>
<evidence type="ECO:0000313" key="4">
    <source>
        <dbReference type="EMBL" id="KAG5444073.1"/>
    </source>
</evidence>
<reference evidence="4 5" key="1">
    <citation type="journal article" date="2018" name="Biotechnol. Adv.">
        <title>Improved genomic resources and new bioinformatic workflow for the carcinogenic parasite Clonorchis sinensis: Biotechnological implications.</title>
        <authorList>
            <person name="Wang D."/>
            <person name="Korhonen P.K."/>
            <person name="Gasser R.B."/>
            <person name="Young N.D."/>
        </authorList>
    </citation>
    <scope>NUCLEOTIDE SEQUENCE [LARGE SCALE GENOMIC DNA]</scope>
    <source>
        <strain evidence="4">Cs-k2</strain>
    </source>
</reference>
<dbReference type="InterPro" id="IPR014721">
    <property type="entry name" value="Ribsml_uS5_D2-typ_fold_subgr"/>
</dbReference>
<dbReference type="Gene3D" id="3.30.230.10">
    <property type="match status" value="1"/>
</dbReference>
<keyword evidence="5" id="KW-1185">Reference proteome</keyword>
<reference evidence="4 5" key="2">
    <citation type="journal article" date="2021" name="Genomics">
        <title>High-quality reference genome for Clonorchis sinensis.</title>
        <authorList>
            <person name="Young N.D."/>
            <person name="Stroehlein A.J."/>
            <person name="Kinkar L."/>
            <person name="Wang T."/>
            <person name="Sohn W.M."/>
            <person name="Chang B.C.H."/>
            <person name="Kaur P."/>
            <person name="Weisz D."/>
            <person name="Dudchenko O."/>
            <person name="Aiden E.L."/>
            <person name="Korhonen P.K."/>
            <person name="Gasser R.B."/>
        </authorList>
    </citation>
    <scope>NUCLEOTIDE SEQUENCE [LARGE SCALE GENOMIC DNA]</scope>
    <source>
        <strain evidence="4">Cs-k2</strain>
    </source>
</reference>
<dbReference type="PANTHER" id="PTHR21569">
    <property type="entry name" value="RIBOSOMAL PROTEIN S9"/>
    <property type="match status" value="1"/>
</dbReference>
<evidence type="ECO:0000313" key="5">
    <source>
        <dbReference type="Proteomes" id="UP000286415"/>
    </source>
</evidence>
<dbReference type="InterPro" id="IPR000754">
    <property type="entry name" value="Ribosomal_uS9"/>
</dbReference>
<organism evidence="4 5">
    <name type="scientific">Clonorchis sinensis</name>
    <name type="common">Chinese liver fluke</name>
    <dbReference type="NCBI Taxonomy" id="79923"/>
    <lineage>
        <taxon>Eukaryota</taxon>
        <taxon>Metazoa</taxon>
        <taxon>Spiralia</taxon>
        <taxon>Lophotrochozoa</taxon>
        <taxon>Platyhelminthes</taxon>
        <taxon>Trematoda</taxon>
        <taxon>Digenea</taxon>
        <taxon>Opisthorchiida</taxon>
        <taxon>Opisthorchiata</taxon>
        <taxon>Opisthorchiidae</taxon>
        <taxon>Clonorchis</taxon>
    </lineage>
</organism>
<dbReference type="OrthoDB" id="10254627at2759"/>
<evidence type="ECO:0000256" key="3">
    <source>
        <dbReference type="ARBA" id="ARBA00023274"/>
    </source>
</evidence>
<dbReference type="GO" id="GO:0003723">
    <property type="term" value="F:RNA binding"/>
    <property type="evidence" value="ECO:0007669"/>
    <property type="project" value="TreeGrafter"/>
</dbReference>
<dbReference type="GO" id="GO:0003735">
    <property type="term" value="F:structural constituent of ribosome"/>
    <property type="evidence" value="ECO:0007669"/>
    <property type="project" value="InterPro"/>
</dbReference>
<protein>
    <submittedName>
        <fullName evidence="4">37S ribosomal protein S9, mitochondrial</fullName>
    </submittedName>
</protein>
<evidence type="ECO:0000256" key="2">
    <source>
        <dbReference type="ARBA" id="ARBA00022980"/>
    </source>
</evidence>
<dbReference type="SUPFAM" id="SSF54211">
    <property type="entry name" value="Ribosomal protein S5 domain 2-like"/>
    <property type="match status" value="1"/>
</dbReference>
<gene>
    <name evidence="4" type="ORF">CSKR_104240</name>
</gene>
<comment type="similarity">
    <text evidence="1">Belongs to the universal ribosomal protein uS9 family.</text>
</comment>
<dbReference type="EMBL" id="NIRI02000056">
    <property type="protein sequence ID" value="KAG5444073.1"/>
    <property type="molecule type" value="Genomic_DNA"/>
</dbReference>